<geneLocation type="plasmid" evidence="1 2">
    <name>unnamed1</name>
</geneLocation>
<evidence type="ECO:0000313" key="2">
    <source>
        <dbReference type="Proteomes" id="UP000240908"/>
    </source>
</evidence>
<evidence type="ECO:0000313" key="1">
    <source>
        <dbReference type="EMBL" id="AVX40634.1"/>
    </source>
</evidence>
<dbReference type="InterPro" id="IPR026325">
    <property type="entry name" value="DUF932"/>
</dbReference>
<keyword evidence="1" id="KW-0614">Plasmid</keyword>
<name>A0ABM6UZP6_9GAMM</name>
<gene>
    <name evidence="1" type="ORF">DA391_23435</name>
</gene>
<keyword evidence="2" id="KW-1185">Reference proteome</keyword>
<dbReference type="Proteomes" id="UP000240908">
    <property type="component" value="Plasmid unnamed1"/>
</dbReference>
<dbReference type="Pfam" id="PF06067">
    <property type="entry name" value="DUF932"/>
    <property type="match status" value="1"/>
</dbReference>
<reference evidence="2" key="1">
    <citation type="journal article" date="2018" name="Genome Announc.">
        <title>First complete genome sequence of Yersinia massiliensis.</title>
        <authorList>
            <person name="Thomas M.C."/>
            <person name="Arling V."/>
            <person name="Goji N."/>
            <person name="Janzen T.W."/>
            <person name="Duceppe M.-O."/>
            <person name="Mathews A."/>
            <person name="Carrillo C."/>
            <person name="Amoako K."/>
        </authorList>
    </citation>
    <scope>NUCLEOTIDE SEQUENCE [LARGE SCALE GENOMIC DNA]</scope>
    <source>
        <strain evidence="2">GTA</strain>
        <plasmid evidence="2">unnamed1</plasmid>
    </source>
</reference>
<sequence length="273" mass="31401">MQRLYSGFGNATVIRQERPLTNGELERYVPSVFSEEKHESRSERYTYIPTITLLDKLREEGFQPFYACQTRVRDENKRGHTRHMLRLRRNGFNKNDEVPEIILLNSHDGSSSYQMIPGLFRFVCNNGLVCGDTFGDVRVPHKGDVAGQVIEGAYEVLGLFDKVTESRNEMKSIMLNNDEQHAYAEAALEYKYSNDHQPITADQILNARRWQDKNSDLWTTYQRVQENMIKGGLHGINAQGKRSKTRSVNGITGDIKLNNALWKLAEEMKKIKA</sequence>
<organism evidence="1 2">
    <name type="scientific">Yersinia massiliensis</name>
    <dbReference type="NCBI Taxonomy" id="419257"/>
    <lineage>
        <taxon>Bacteria</taxon>
        <taxon>Pseudomonadati</taxon>
        <taxon>Pseudomonadota</taxon>
        <taxon>Gammaproteobacteria</taxon>
        <taxon>Enterobacterales</taxon>
        <taxon>Yersiniaceae</taxon>
        <taxon>Yersinia</taxon>
    </lineage>
</organism>
<protein>
    <submittedName>
        <fullName evidence="1">DUF945 domain-containing protein</fullName>
    </submittedName>
</protein>
<proteinExistence type="predicted"/>
<dbReference type="RefSeq" id="WP_088130807.1">
    <property type="nucleotide sequence ID" value="NZ_CP028488.1"/>
</dbReference>
<accession>A0ABM6UZP6</accession>
<dbReference type="EMBL" id="CP028488">
    <property type="protein sequence ID" value="AVX40634.1"/>
    <property type="molecule type" value="Genomic_DNA"/>
</dbReference>